<dbReference type="Gene3D" id="2.30.30.40">
    <property type="entry name" value="SH3 Domains"/>
    <property type="match status" value="1"/>
</dbReference>
<dbReference type="AlphaFoldDB" id="A0A849KMD2"/>
<dbReference type="EMBL" id="JABFCY010000006">
    <property type="protein sequence ID" value="NNU60817.1"/>
    <property type="molecule type" value="Genomic_DNA"/>
</dbReference>
<sequence length="205" mass="22267">MNEGNMRILSLFFLLVPIIAFAQSPVLPELFTVTGIEVNEKLDIHGEAKQDATVIGSLASGAKGVEVIELASNGEWALVNGAESSGWVEARFLQAQPSVWDNGKLPQSLRCHGTEPFWNISFSAKEVRLKVLDAPERLYSLRSVSDRGFAGDRIRAVEAGDMTAVIFPKQCSDGMSDRTYALQAVISLRNSDRTMFAGCCSIAAN</sequence>
<comment type="caution">
    <text evidence="1">The sequence shown here is derived from an EMBL/GenBank/DDBJ whole genome shotgun (WGS) entry which is preliminary data.</text>
</comment>
<dbReference type="Proteomes" id="UP000574931">
    <property type="component" value="Unassembled WGS sequence"/>
</dbReference>
<gene>
    <name evidence="1" type="ORF">HKX02_11170</name>
</gene>
<evidence type="ECO:0000313" key="1">
    <source>
        <dbReference type="EMBL" id="NNU60817.1"/>
    </source>
</evidence>
<keyword evidence="2" id="KW-1185">Reference proteome</keyword>
<accession>A0A849KMD2</accession>
<name>A0A849KMD2_9HYPH</name>
<protein>
    <submittedName>
        <fullName evidence="1">Peptide-binding protein</fullName>
    </submittedName>
</protein>
<reference evidence="1 2" key="1">
    <citation type="submission" date="2020-05" db="EMBL/GenBank/DDBJ databases">
        <title>Draft Genome Sequence of Ochrobactrum soli Isolated from Stable Fly Gut.</title>
        <authorList>
            <person name="Pileggi M.T."/>
            <person name="Vazhakkala L.J."/>
            <person name="Wong C.N."/>
        </authorList>
    </citation>
    <scope>NUCLEOTIDE SEQUENCE [LARGE SCALE GENOMIC DNA]</scope>
    <source>
        <strain evidence="1 2">MTP-C0764</strain>
    </source>
</reference>
<proteinExistence type="predicted"/>
<evidence type="ECO:0000313" key="2">
    <source>
        <dbReference type="Proteomes" id="UP000574931"/>
    </source>
</evidence>
<organism evidence="1 2">
    <name type="scientific">Ochrobactrum soli</name>
    <dbReference type="NCBI Taxonomy" id="2448455"/>
    <lineage>
        <taxon>Bacteria</taxon>
        <taxon>Pseudomonadati</taxon>
        <taxon>Pseudomonadota</taxon>
        <taxon>Alphaproteobacteria</taxon>
        <taxon>Hyphomicrobiales</taxon>
        <taxon>Brucellaceae</taxon>
        <taxon>Brucella/Ochrobactrum group</taxon>
        <taxon>Ochrobactrum</taxon>
    </lineage>
</organism>